<dbReference type="InterPro" id="IPR029058">
    <property type="entry name" value="AB_hydrolase_fold"/>
</dbReference>
<dbReference type="Pfam" id="PF00756">
    <property type="entry name" value="Esterase"/>
    <property type="match status" value="1"/>
</dbReference>
<feature type="binding site" evidence="2">
    <location>
        <position position="496"/>
    </location>
    <ligand>
        <name>a divalent metal cation</name>
        <dbReference type="ChEBI" id="CHEBI:60240"/>
    </ligand>
</feature>
<dbReference type="PANTHER" id="PTHR48098">
    <property type="entry name" value="ENTEROCHELIN ESTERASE-RELATED"/>
    <property type="match status" value="1"/>
</dbReference>
<dbReference type="Proteomes" id="UP000593892">
    <property type="component" value="Chromosome"/>
</dbReference>
<evidence type="ECO:0000256" key="2">
    <source>
        <dbReference type="PIRSR" id="PIRSR605511-2"/>
    </source>
</evidence>
<dbReference type="InterPro" id="IPR050583">
    <property type="entry name" value="Mycobacterial_A85_antigen"/>
</dbReference>
<dbReference type="SUPFAM" id="SSF63829">
    <property type="entry name" value="Calcium-dependent phosphotriesterase"/>
    <property type="match status" value="1"/>
</dbReference>
<accession>A0A7S7NRQ9</accession>
<dbReference type="Gene3D" id="3.40.50.1820">
    <property type="entry name" value="alpha/beta hydrolase"/>
    <property type="match status" value="1"/>
</dbReference>
<keyword evidence="3" id="KW-0732">Signal</keyword>
<dbReference type="InterPro" id="IPR011042">
    <property type="entry name" value="6-blade_b-propeller_TolB-like"/>
</dbReference>
<feature type="binding site" evidence="2">
    <location>
        <position position="443"/>
    </location>
    <ligand>
        <name>a divalent metal cation</name>
        <dbReference type="ChEBI" id="CHEBI:60240"/>
    </ligand>
</feature>
<evidence type="ECO:0000259" key="4">
    <source>
        <dbReference type="Pfam" id="PF08450"/>
    </source>
</evidence>
<dbReference type="Pfam" id="PF08450">
    <property type="entry name" value="SGL"/>
    <property type="match status" value="1"/>
</dbReference>
<dbReference type="KEGG" id="pfer:IRI77_01200"/>
<dbReference type="InterPro" id="IPR013658">
    <property type="entry name" value="SGL"/>
</dbReference>
<keyword evidence="2" id="KW-0479">Metal-binding</keyword>
<evidence type="ECO:0000256" key="3">
    <source>
        <dbReference type="SAM" id="SignalP"/>
    </source>
</evidence>
<dbReference type="InterPro" id="IPR000801">
    <property type="entry name" value="Esterase-like"/>
</dbReference>
<keyword evidence="6" id="KW-1185">Reference proteome</keyword>
<name>A0A7S7NRQ9_PALFE</name>
<reference evidence="5 6" key="1">
    <citation type="submission" date="2020-10" db="EMBL/GenBank/DDBJ databases">
        <title>Complete genome sequence of Paludibaculum fermentans P105T, a facultatively anaerobic acidobacterium capable of dissimilatory Fe(III) reduction.</title>
        <authorList>
            <person name="Dedysh S.N."/>
            <person name="Beletsky A.V."/>
            <person name="Kulichevskaya I.S."/>
            <person name="Mardanov A.V."/>
            <person name="Ravin N.V."/>
        </authorList>
    </citation>
    <scope>NUCLEOTIDE SEQUENCE [LARGE SCALE GENOMIC DNA]</scope>
    <source>
        <strain evidence="5 6">P105</strain>
    </source>
</reference>
<dbReference type="InterPro" id="IPR005511">
    <property type="entry name" value="SMP-30"/>
</dbReference>
<dbReference type="AlphaFoldDB" id="A0A7S7NRQ9"/>
<dbReference type="Gene3D" id="2.120.10.30">
    <property type="entry name" value="TolB, C-terminal domain"/>
    <property type="match status" value="1"/>
</dbReference>
<protein>
    <submittedName>
        <fullName evidence="5">SMP-30/gluconolactonase/LRE family protein</fullName>
    </submittedName>
</protein>
<evidence type="ECO:0000256" key="1">
    <source>
        <dbReference type="PIRSR" id="PIRSR605511-1"/>
    </source>
</evidence>
<dbReference type="EMBL" id="CP063849">
    <property type="protein sequence ID" value="QOY88607.1"/>
    <property type="molecule type" value="Genomic_DNA"/>
</dbReference>
<dbReference type="RefSeq" id="WP_194450269.1">
    <property type="nucleotide sequence ID" value="NZ_CP063849.1"/>
</dbReference>
<feature type="active site" description="Proton donor/acceptor" evidence="1">
    <location>
        <position position="496"/>
    </location>
</feature>
<evidence type="ECO:0000313" key="6">
    <source>
        <dbReference type="Proteomes" id="UP000593892"/>
    </source>
</evidence>
<dbReference type="PANTHER" id="PTHR48098:SF3">
    <property type="entry name" value="IRON(III) ENTEROBACTIN ESTERASE"/>
    <property type="match status" value="1"/>
</dbReference>
<feature type="domain" description="SMP-30/Gluconolactonase/LRE-like region" evidence="4">
    <location>
        <begin position="322"/>
        <end position="552"/>
    </location>
</feature>
<organism evidence="5 6">
    <name type="scientific">Paludibaculum fermentans</name>
    <dbReference type="NCBI Taxonomy" id="1473598"/>
    <lineage>
        <taxon>Bacteria</taxon>
        <taxon>Pseudomonadati</taxon>
        <taxon>Acidobacteriota</taxon>
        <taxon>Terriglobia</taxon>
        <taxon>Bryobacterales</taxon>
        <taxon>Bryobacteraceae</taxon>
        <taxon>Paludibaculum</taxon>
    </lineage>
</organism>
<dbReference type="SUPFAM" id="SSF53474">
    <property type="entry name" value="alpha/beta-Hydrolases"/>
    <property type="match status" value="1"/>
</dbReference>
<sequence length="579" mass="64341">MTTTRFALFAATTLLFCAFAEDYPLGPDSERHPGVPQGTVTKYTWKDSKIFPGTERDYWVYVPAQYSKDKPAALMVFQDGGGYITDTGAWRAHIVFDNLIARGEMPVTIGVFINPGVMPARSTQSLGRFNRSYEYDAIGDRYSQFLLTEILPEVSKSYNITTDPNLRGIGGSSSGAICAFTVAWLHPESFRRVLSTIGSYTNLRGGNIYPSWVRKTEPKPLRVFLQDGDHDLNIFVGNWWIGNQDLASALEYAGYDTTHVWGTEGHNSKHGGSILPYALRWLWRESSKPIVASQGGGGERQFSTTFLDPAEGWQLVSEGHKFTEGPAVDKQGNVFFTDIPNNRIHRVTADGVVSVFKEDTGAANGLVVGGDGRLYACQNGRKRIVAYTMDGREIVLAEDVNSNDLVISNRNDIYFTDPNNHRVWYLDPKGNKRVVAENLGFPNGLAFSPDQTLLYVNDTTSKSIWSYQIQDDGTLTNGEPFYRLELHDDFMRSGADGMKVDVEGQLFVATKLGIQICDQPGRVVAIWNKPGNADISNLAFGGPARDILFVTAGDKVFKRKVRRQGTVSWELIKPPQPRL</sequence>
<proteinExistence type="predicted"/>
<dbReference type="GO" id="GO:0046872">
    <property type="term" value="F:metal ion binding"/>
    <property type="evidence" value="ECO:0007669"/>
    <property type="project" value="UniProtKB-KW"/>
</dbReference>
<evidence type="ECO:0000313" key="5">
    <source>
        <dbReference type="EMBL" id="QOY88607.1"/>
    </source>
</evidence>
<dbReference type="PRINTS" id="PR01790">
    <property type="entry name" value="SMP30FAMILY"/>
</dbReference>
<gene>
    <name evidence="5" type="ORF">IRI77_01200</name>
</gene>
<comment type="cofactor">
    <cofactor evidence="2">
        <name>Zn(2+)</name>
        <dbReference type="ChEBI" id="CHEBI:29105"/>
    </cofactor>
    <text evidence="2">Binds 1 divalent metal cation per subunit.</text>
</comment>
<feature type="chain" id="PRO_5032796224" evidence="3">
    <location>
        <begin position="21"/>
        <end position="579"/>
    </location>
</feature>
<feature type="signal peptide" evidence="3">
    <location>
        <begin position="1"/>
        <end position="20"/>
    </location>
</feature>
<keyword evidence="2" id="KW-0862">Zinc</keyword>